<dbReference type="InterPro" id="IPR013595">
    <property type="entry name" value="Pept_S33_TAP-like_C"/>
</dbReference>
<dbReference type="InterPro" id="IPR000073">
    <property type="entry name" value="AB_hydrolase_1"/>
</dbReference>
<sequence>MRKEVNGAAVNFEVNGNGEETVVFVHGLGGSLNVWHSQQAVASRYYKTLSYDLRGSGRSDIANCDYSIELWVEDLKALLDSEKIDQAHLVGWSMGTLIVQHFSSKYPSRAASQTLVGPLVELPEAGKKNTFKRAEVVEAEGMDAVADAIIQGGTASFTKYDKPALIGLIRDVLLRNNPEAYAASCRALANGKAVDHTKVEVPTLLVVGAEDNVTPVPVATKLYNAFPNAQLEVIADAGHWTTVEKPNEINQALIKFLQTAKQTSSVNA</sequence>
<dbReference type="AlphaFoldDB" id="A0A0F5I8K1"/>
<protein>
    <submittedName>
        <fullName evidence="3">Beta-ketoadipate enol-lactone hydrolase</fullName>
    </submittedName>
</protein>
<dbReference type="PANTHER" id="PTHR43798:SF5">
    <property type="entry name" value="MONOACYLGLYCEROL LIPASE ABHD6"/>
    <property type="match status" value="1"/>
</dbReference>
<evidence type="ECO:0000313" key="4">
    <source>
        <dbReference type="Proteomes" id="UP000031563"/>
    </source>
</evidence>
<dbReference type="InterPro" id="IPR000639">
    <property type="entry name" value="Epox_hydrolase-like"/>
</dbReference>
<dbReference type="InterPro" id="IPR029058">
    <property type="entry name" value="AB_hydrolase_fold"/>
</dbReference>
<feature type="domain" description="Peptidase S33 tripeptidyl aminopeptidase-like C-terminal" evidence="2">
    <location>
        <begin position="194"/>
        <end position="261"/>
    </location>
</feature>
<keyword evidence="4" id="KW-1185">Reference proteome</keyword>
<dbReference type="Pfam" id="PF00561">
    <property type="entry name" value="Abhydrolase_1"/>
    <property type="match status" value="1"/>
</dbReference>
<dbReference type="InterPro" id="IPR050266">
    <property type="entry name" value="AB_hydrolase_sf"/>
</dbReference>
<gene>
    <name evidence="3" type="ORF">QY95_00575</name>
</gene>
<dbReference type="PRINTS" id="PR00111">
    <property type="entry name" value="ABHYDROLASE"/>
</dbReference>
<dbReference type="GO" id="GO:0046464">
    <property type="term" value="P:acylglycerol catabolic process"/>
    <property type="evidence" value="ECO:0007669"/>
    <property type="project" value="TreeGrafter"/>
</dbReference>
<feature type="domain" description="AB hydrolase-1" evidence="1">
    <location>
        <begin position="21"/>
        <end position="120"/>
    </location>
</feature>
<dbReference type="GO" id="GO:0016020">
    <property type="term" value="C:membrane"/>
    <property type="evidence" value="ECO:0007669"/>
    <property type="project" value="TreeGrafter"/>
</dbReference>
<dbReference type="SUPFAM" id="SSF53474">
    <property type="entry name" value="alpha/beta-Hydrolases"/>
    <property type="match status" value="1"/>
</dbReference>
<evidence type="ECO:0000313" key="3">
    <source>
        <dbReference type="EMBL" id="KKB41768.1"/>
    </source>
</evidence>
<organism evidence="3 4">
    <name type="scientific">Bacillus thermotolerans</name>
    <name type="common">Quasibacillus thermotolerans</name>
    <dbReference type="NCBI Taxonomy" id="1221996"/>
    <lineage>
        <taxon>Bacteria</taxon>
        <taxon>Bacillati</taxon>
        <taxon>Bacillota</taxon>
        <taxon>Bacilli</taxon>
        <taxon>Bacillales</taxon>
        <taxon>Bacillaceae</taxon>
        <taxon>Bacillus</taxon>
    </lineage>
</organism>
<reference evidence="3" key="1">
    <citation type="submission" date="2015-02" db="EMBL/GenBank/DDBJ databases">
        <title>Genome Assembly of Bacillaceae bacterium MTCC 8252.</title>
        <authorList>
            <person name="Verma A."/>
            <person name="Khatri I."/>
            <person name="Mual P."/>
            <person name="Subramanian S."/>
            <person name="Krishnamurthi S."/>
        </authorList>
    </citation>
    <scope>NUCLEOTIDE SEQUENCE [LARGE SCALE GENOMIC DNA]</scope>
    <source>
        <strain evidence="3">MTCC 8252</strain>
    </source>
</reference>
<dbReference type="GO" id="GO:0047372">
    <property type="term" value="F:monoacylglycerol lipase activity"/>
    <property type="evidence" value="ECO:0007669"/>
    <property type="project" value="TreeGrafter"/>
</dbReference>
<proteinExistence type="predicted"/>
<dbReference type="Gene3D" id="3.40.50.1820">
    <property type="entry name" value="alpha/beta hydrolase"/>
    <property type="match status" value="1"/>
</dbReference>
<keyword evidence="3" id="KW-0378">Hydrolase</keyword>
<dbReference type="RefSeq" id="WP_046128434.1">
    <property type="nucleotide sequence ID" value="NZ_JWIQ02000006.1"/>
</dbReference>
<dbReference type="PANTHER" id="PTHR43798">
    <property type="entry name" value="MONOACYLGLYCEROL LIPASE"/>
    <property type="match status" value="1"/>
</dbReference>
<evidence type="ECO:0000259" key="2">
    <source>
        <dbReference type="Pfam" id="PF08386"/>
    </source>
</evidence>
<dbReference type="EMBL" id="JWIR02000019">
    <property type="protein sequence ID" value="KKB41768.1"/>
    <property type="molecule type" value="Genomic_DNA"/>
</dbReference>
<accession>A0A0F5I8K1</accession>
<dbReference type="OrthoDB" id="9805423at2"/>
<comment type="caution">
    <text evidence="3">The sequence shown here is derived from an EMBL/GenBank/DDBJ whole genome shotgun (WGS) entry which is preliminary data.</text>
</comment>
<name>A0A0F5I8K1_BACTR</name>
<evidence type="ECO:0000259" key="1">
    <source>
        <dbReference type="Pfam" id="PF00561"/>
    </source>
</evidence>
<dbReference type="PRINTS" id="PR00412">
    <property type="entry name" value="EPOXHYDRLASE"/>
</dbReference>
<dbReference type="Pfam" id="PF08386">
    <property type="entry name" value="Abhydrolase_4"/>
    <property type="match status" value="1"/>
</dbReference>
<dbReference type="STRING" id="1221996.QY95_00575"/>
<dbReference type="Proteomes" id="UP000031563">
    <property type="component" value="Unassembled WGS sequence"/>
</dbReference>